<evidence type="ECO:0000256" key="3">
    <source>
        <dbReference type="ARBA" id="ARBA00023315"/>
    </source>
</evidence>
<feature type="transmembrane region" description="Helical" evidence="4">
    <location>
        <begin position="16"/>
        <end position="41"/>
    </location>
</feature>
<proteinExistence type="inferred from homology"/>
<comment type="caution">
    <text evidence="6">The sequence shown here is derived from an EMBL/GenBank/DDBJ whole genome shotgun (WGS) entry which is preliminary data.</text>
</comment>
<dbReference type="InterPro" id="IPR032098">
    <property type="entry name" value="Acyltransf_C"/>
</dbReference>
<keyword evidence="4" id="KW-1133">Transmembrane helix</keyword>
<evidence type="ECO:0000256" key="4">
    <source>
        <dbReference type="SAM" id="Phobius"/>
    </source>
</evidence>
<dbReference type="SUPFAM" id="SSF69593">
    <property type="entry name" value="Glycerol-3-phosphate (1)-acyltransferase"/>
    <property type="match status" value="1"/>
</dbReference>
<feature type="domain" description="Phospholipid/glycerol acyltransferase" evidence="5">
    <location>
        <begin position="88"/>
        <end position="210"/>
    </location>
</feature>
<dbReference type="Pfam" id="PF01553">
    <property type="entry name" value="Acyltransferase"/>
    <property type="match status" value="1"/>
</dbReference>
<protein>
    <recommendedName>
        <fullName evidence="5">Phospholipid/glycerol acyltransferase domain-containing protein</fullName>
    </recommendedName>
</protein>
<evidence type="ECO:0000256" key="2">
    <source>
        <dbReference type="ARBA" id="ARBA00022679"/>
    </source>
</evidence>
<reference evidence="6 7" key="1">
    <citation type="submission" date="2023-04" db="EMBL/GenBank/DDBJ databases">
        <title>Genome of Basidiobolus ranarum AG-B5.</title>
        <authorList>
            <person name="Stajich J.E."/>
            <person name="Carter-House D."/>
            <person name="Gryganskyi A."/>
        </authorList>
    </citation>
    <scope>NUCLEOTIDE SEQUENCE [LARGE SCALE GENOMIC DNA]</scope>
    <source>
        <strain evidence="6 7">AG-B5</strain>
    </source>
</reference>
<keyword evidence="2" id="KW-0808">Transferase</keyword>
<gene>
    <name evidence="6" type="ORF">K7432_000431</name>
</gene>
<keyword evidence="4" id="KW-0812">Transmembrane</keyword>
<dbReference type="InterPro" id="IPR002123">
    <property type="entry name" value="Plipid/glycerol_acylTrfase"/>
</dbReference>
<organism evidence="6 7">
    <name type="scientific">Basidiobolus ranarum</name>
    <dbReference type="NCBI Taxonomy" id="34480"/>
    <lineage>
        <taxon>Eukaryota</taxon>
        <taxon>Fungi</taxon>
        <taxon>Fungi incertae sedis</taxon>
        <taxon>Zoopagomycota</taxon>
        <taxon>Entomophthoromycotina</taxon>
        <taxon>Basidiobolomycetes</taxon>
        <taxon>Basidiobolales</taxon>
        <taxon>Basidiobolaceae</taxon>
        <taxon>Basidiobolus</taxon>
    </lineage>
</organism>
<dbReference type="SMART" id="SM00563">
    <property type="entry name" value="PlsC"/>
    <property type="match status" value="1"/>
</dbReference>
<dbReference type="EMBL" id="JASJQH010006883">
    <property type="protein sequence ID" value="KAK9729281.1"/>
    <property type="molecule type" value="Genomic_DNA"/>
</dbReference>
<comment type="similarity">
    <text evidence="1">Belongs to the 1-acyl-sn-glycerol-3-phosphate acyltransferase family.</text>
</comment>
<evidence type="ECO:0000313" key="7">
    <source>
        <dbReference type="Proteomes" id="UP001479436"/>
    </source>
</evidence>
<keyword evidence="3" id="KW-0012">Acyltransferase</keyword>
<dbReference type="CDD" id="cd07990">
    <property type="entry name" value="LPLAT_LCLAT1-like"/>
    <property type="match status" value="1"/>
</dbReference>
<accession>A0ABR2WB72</accession>
<evidence type="ECO:0000256" key="1">
    <source>
        <dbReference type="ARBA" id="ARBA00008655"/>
    </source>
</evidence>
<dbReference type="PANTHER" id="PTHR10983:SF24">
    <property type="entry name" value="1-ACYLGLYCEROL-3-PHOSPHATE O-ACYLTRANSFERASE 3, ISOFORM E-RELATED"/>
    <property type="match status" value="1"/>
</dbReference>
<name>A0ABR2WB72_9FUNG</name>
<keyword evidence="7" id="KW-1185">Reference proteome</keyword>
<sequence>MAVMSTLMFPVRFCRGLFYGVSLFSFACGINVLQLITLPFLSFSRRLSYEFNSGVAGSIWHVMQRIFKSRYKGRITYSGDQLPANESAIVISNHVSTTDVYLIHSVAQAQGMLSYCKYFAKDSLKYIPFFGWGMWIMGMLFIKRNWEKDQTRIMNTFSRFKSISAPVWVVSFLEGSRINASKLAKAQVFAAERGLYVPNNILVPRTKGFIATVQALRDSHVKYVYDLTLAYWHQVRGFCAAPGMVGVHTQCLDGYKFHVHIRRFLIADLPQDDEKLNEWVREIYKDKDSYLEQLKNSWEVSEDFRLEP</sequence>
<dbReference type="Pfam" id="PF16076">
    <property type="entry name" value="Acyltransf_C"/>
    <property type="match status" value="1"/>
</dbReference>
<dbReference type="PANTHER" id="PTHR10983">
    <property type="entry name" value="1-ACYLGLYCEROL-3-PHOSPHATE ACYLTRANSFERASE-RELATED"/>
    <property type="match status" value="1"/>
</dbReference>
<dbReference type="Proteomes" id="UP001479436">
    <property type="component" value="Unassembled WGS sequence"/>
</dbReference>
<evidence type="ECO:0000313" key="6">
    <source>
        <dbReference type="EMBL" id="KAK9729281.1"/>
    </source>
</evidence>
<keyword evidence="4" id="KW-0472">Membrane</keyword>
<evidence type="ECO:0000259" key="5">
    <source>
        <dbReference type="SMART" id="SM00563"/>
    </source>
</evidence>